<keyword evidence="15" id="KW-0627">Porphyrin biosynthesis</keyword>
<keyword evidence="12 19" id="KW-0560">Oxidoreductase</keyword>
<dbReference type="PROSITE" id="PS51918">
    <property type="entry name" value="RADICAL_SAM"/>
    <property type="match status" value="1"/>
</dbReference>
<dbReference type="FunFam" id="1.10.10.920:FF:000001">
    <property type="entry name" value="Coproporphyrinogen-III oxidase"/>
    <property type="match status" value="1"/>
</dbReference>
<proteinExistence type="inferred from homology"/>
<dbReference type="UniPathway" id="UPA00251">
    <property type="reaction ID" value="UER00323"/>
</dbReference>
<dbReference type="PANTHER" id="PTHR13932:SF6">
    <property type="entry name" value="OXYGEN-INDEPENDENT COPROPORPHYRINOGEN III OXIDASE"/>
    <property type="match status" value="1"/>
</dbReference>
<feature type="domain" description="Radical SAM core" evidence="18">
    <location>
        <begin position="47"/>
        <end position="283"/>
    </location>
</feature>
<evidence type="ECO:0000256" key="5">
    <source>
        <dbReference type="ARBA" id="ARBA00011245"/>
    </source>
</evidence>
<name>A0A3B1AXQ6_9ZZZZ</name>
<dbReference type="CDD" id="cd01335">
    <property type="entry name" value="Radical_SAM"/>
    <property type="match status" value="1"/>
</dbReference>
<comment type="subcellular location">
    <subcellularLocation>
        <location evidence="2">Cytoplasm</location>
    </subcellularLocation>
</comment>
<evidence type="ECO:0000256" key="14">
    <source>
        <dbReference type="ARBA" id="ARBA00023014"/>
    </source>
</evidence>
<reference evidence="19" key="1">
    <citation type="submission" date="2018-06" db="EMBL/GenBank/DDBJ databases">
        <authorList>
            <person name="Zhirakovskaya E."/>
        </authorList>
    </citation>
    <scope>NUCLEOTIDE SEQUENCE</scope>
</reference>
<dbReference type="InterPro" id="IPR007197">
    <property type="entry name" value="rSAM"/>
</dbReference>
<dbReference type="GO" id="GO:0051539">
    <property type="term" value="F:4 iron, 4 sulfur cluster binding"/>
    <property type="evidence" value="ECO:0007669"/>
    <property type="project" value="UniProtKB-KW"/>
</dbReference>
<dbReference type="GO" id="GO:0004109">
    <property type="term" value="F:coproporphyrinogen oxidase activity"/>
    <property type="evidence" value="ECO:0007669"/>
    <property type="project" value="InterPro"/>
</dbReference>
<dbReference type="PANTHER" id="PTHR13932">
    <property type="entry name" value="COPROPORPHYRINIGEN III OXIDASE"/>
    <property type="match status" value="1"/>
</dbReference>
<keyword evidence="14" id="KW-0411">Iron-sulfur</keyword>
<evidence type="ECO:0000259" key="18">
    <source>
        <dbReference type="PROSITE" id="PS51918"/>
    </source>
</evidence>
<evidence type="ECO:0000256" key="1">
    <source>
        <dbReference type="ARBA" id="ARBA00001966"/>
    </source>
</evidence>
<dbReference type="InterPro" id="IPR034505">
    <property type="entry name" value="Coproporphyrinogen-III_oxidase"/>
</dbReference>
<keyword evidence="8" id="KW-0004">4Fe-4S</keyword>
<comment type="similarity">
    <text evidence="4">Belongs to the anaerobic coproporphyrinogen-III oxidase family.</text>
</comment>
<evidence type="ECO:0000256" key="8">
    <source>
        <dbReference type="ARBA" id="ARBA00022485"/>
    </source>
</evidence>
<dbReference type="AlphaFoldDB" id="A0A3B1AXQ6"/>
<dbReference type="InterPro" id="IPR058240">
    <property type="entry name" value="rSAM_sf"/>
</dbReference>
<evidence type="ECO:0000256" key="7">
    <source>
        <dbReference type="ARBA" id="ARBA00020156"/>
    </source>
</evidence>
<dbReference type="GO" id="GO:0006782">
    <property type="term" value="P:protoporphyrinogen IX biosynthetic process"/>
    <property type="evidence" value="ECO:0007669"/>
    <property type="project" value="UniProtKB-UniPathway"/>
</dbReference>
<evidence type="ECO:0000256" key="17">
    <source>
        <dbReference type="ARBA" id="ARBA00048321"/>
    </source>
</evidence>
<protein>
    <recommendedName>
        <fullName evidence="7">Oxygen-independent coproporphyrinogen III oxidase</fullName>
        <ecNumber evidence="6">1.3.98.3</ecNumber>
    </recommendedName>
    <alternativeName>
        <fullName evidence="16">Coproporphyrinogen III dehydrogenase</fullName>
    </alternativeName>
</protein>
<dbReference type="SFLD" id="SFLDG01065">
    <property type="entry name" value="anaerobic_coproporphyrinogen-I"/>
    <property type="match status" value="1"/>
</dbReference>
<keyword evidence="10" id="KW-0949">S-adenosyl-L-methionine</keyword>
<dbReference type="EC" id="1.3.98.3" evidence="6"/>
<dbReference type="InterPro" id="IPR004558">
    <property type="entry name" value="Coprogen_oxidase_HemN"/>
</dbReference>
<evidence type="ECO:0000256" key="16">
    <source>
        <dbReference type="ARBA" id="ARBA00030263"/>
    </source>
</evidence>
<evidence type="ECO:0000256" key="13">
    <source>
        <dbReference type="ARBA" id="ARBA00023004"/>
    </source>
</evidence>
<evidence type="ECO:0000256" key="15">
    <source>
        <dbReference type="ARBA" id="ARBA00023244"/>
    </source>
</evidence>
<evidence type="ECO:0000256" key="2">
    <source>
        <dbReference type="ARBA" id="ARBA00004496"/>
    </source>
</evidence>
<dbReference type="InterPro" id="IPR006638">
    <property type="entry name" value="Elp3/MiaA/NifB-like_rSAM"/>
</dbReference>
<accession>A0A3B1AXQ6</accession>
<sequence length="459" mass="52240">MSELIFDTDLIRRYDKAGPRYTSYPTAVQFHTDFTADDYKAQLEASNATGRDLSLYFHIPFCDTICFFCGCNKIATKDRSRAEPYLRRVYKELEMQSALIDPARQVRQLHWGGGTPTFISHDEMRELMNMTRKFFTLADDSEGEYSIEIDPREATAETIKILREVGFNRMSLGVQDFDPAVQKAVNRIQPEEQTYAVIEAARKEGFHSVSLDLIYGLPHQSMATFSATLEKVLEMNPDRLSVFNYAHLPEMFKPQRRINEADLPSADEKLAILKNTIDTLIGAGYVYIGMDHFAKPDDELAIAQANGLLYRNFQGYSTHADCDLVALGVTSIGKVGDCFAQNFKPMDDYTARIDNNELAIFRGFALSADDRLRQEVINQLICNFVLNFAEIENKFNITFADYFAVELDELKIMKDDGLIDISAENISVSSAGKLLIRNICMVFDIYLRNKTEQRFSKVI</sequence>
<comment type="subunit">
    <text evidence="5">Monomer.</text>
</comment>
<dbReference type="GO" id="GO:0051989">
    <property type="term" value="F:coproporphyrinogen dehydrogenase activity"/>
    <property type="evidence" value="ECO:0007669"/>
    <property type="project" value="UniProtKB-EC"/>
</dbReference>
<keyword evidence="13" id="KW-0408">Iron</keyword>
<gene>
    <name evidence="19" type="ORF">MNBD_GAMMA25-2488</name>
</gene>
<evidence type="ECO:0000256" key="6">
    <source>
        <dbReference type="ARBA" id="ARBA00011912"/>
    </source>
</evidence>
<dbReference type="NCBIfam" id="TIGR00538">
    <property type="entry name" value="hemN"/>
    <property type="match status" value="1"/>
</dbReference>
<keyword evidence="9" id="KW-0963">Cytoplasm</keyword>
<dbReference type="Gene3D" id="1.10.10.920">
    <property type="match status" value="1"/>
</dbReference>
<dbReference type="SFLD" id="SFLDG01082">
    <property type="entry name" value="B12-binding_domain_containing"/>
    <property type="match status" value="1"/>
</dbReference>
<keyword evidence="11" id="KW-0479">Metal-binding</keyword>
<dbReference type="EMBL" id="UOFY01000054">
    <property type="protein sequence ID" value="VAX10839.1"/>
    <property type="molecule type" value="Genomic_DNA"/>
</dbReference>
<dbReference type="InterPro" id="IPR023404">
    <property type="entry name" value="rSAM_horseshoe"/>
</dbReference>
<dbReference type="SMART" id="SM00729">
    <property type="entry name" value="Elp3"/>
    <property type="match status" value="1"/>
</dbReference>
<dbReference type="Gene3D" id="3.80.30.20">
    <property type="entry name" value="tm_1862 like domain"/>
    <property type="match status" value="1"/>
</dbReference>
<evidence type="ECO:0000256" key="9">
    <source>
        <dbReference type="ARBA" id="ARBA00022490"/>
    </source>
</evidence>
<dbReference type="Pfam" id="PF04055">
    <property type="entry name" value="Radical_SAM"/>
    <property type="match status" value="1"/>
</dbReference>
<evidence type="ECO:0000256" key="11">
    <source>
        <dbReference type="ARBA" id="ARBA00022723"/>
    </source>
</evidence>
<dbReference type="Pfam" id="PF06969">
    <property type="entry name" value="HemN_C"/>
    <property type="match status" value="1"/>
</dbReference>
<dbReference type="SFLD" id="SFLDS00029">
    <property type="entry name" value="Radical_SAM"/>
    <property type="match status" value="1"/>
</dbReference>
<comment type="catalytic activity">
    <reaction evidence="17">
        <text>coproporphyrinogen III + 2 S-adenosyl-L-methionine = protoporphyrinogen IX + 2 5'-deoxyadenosine + 2 L-methionine + 2 CO2</text>
        <dbReference type="Rhea" id="RHEA:15425"/>
        <dbReference type="ChEBI" id="CHEBI:16526"/>
        <dbReference type="ChEBI" id="CHEBI:17319"/>
        <dbReference type="ChEBI" id="CHEBI:57307"/>
        <dbReference type="ChEBI" id="CHEBI:57309"/>
        <dbReference type="ChEBI" id="CHEBI:57844"/>
        <dbReference type="ChEBI" id="CHEBI:59789"/>
        <dbReference type="EC" id="1.3.98.3"/>
    </reaction>
</comment>
<dbReference type="InterPro" id="IPR010723">
    <property type="entry name" value="HemN_C"/>
</dbReference>
<evidence type="ECO:0000313" key="19">
    <source>
        <dbReference type="EMBL" id="VAX10839.1"/>
    </source>
</evidence>
<dbReference type="GO" id="GO:0005737">
    <property type="term" value="C:cytoplasm"/>
    <property type="evidence" value="ECO:0007669"/>
    <property type="project" value="UniProtKB-SubCell"/>
</dbReference>
<evidence type="ECO:0000256" key="4">
    <source>
        <dbReference type="ARBA" id="ARBA00005493"/>
    </source>
</evidence>
<comment type="cofactor">
    <cofactor evidence="1">
        <name>[4Fe-4S] cluster</name>
        <dbReference type="ChEBI" id="CHEBI:49883"/>
    </cofactor>
</comment>
<dbReference type="GO" id="GO:0046872">
    <property type="term" value="F:metal ion binding"/>
    <property type="evidence" value="ECO:0007669"/>
    <property type="project" value="UniProtKB-KW"/>
</dbReference>
<dbReference type="PIRSF" id="PIRSF000167">
    <property type="entry name" value="HemN"/>
    <property type="match status" value="1"/>
</dbReference>
<dbReference type="SUPFAM" id="SSF102114">
    <property type="entry name" value="Radical SAM enzymes"/>
    <property type="match status" value="1"/>
</dbReference>
<comment type="pathway">
    <text evidence="3">Porphyrin-containing compound metabolism; protoporphyrin-IX biosynthesis; protoporphyrinogen-IX from coproporphyrinogen-III (AdoMet route): step 1/1.</text>
</comment>
<evidence type="ECO:0000256" key="3">
    <source>
        <dbReference type="ARBA" id="ARBA00004785"/>
    </source>
</evidence>
<evidence type="ECO:0000256" key="10">
    <source>
        <dbReference type="ARBA" id="ARBA00022691"/>
    </source>
</evidence>
<evidence type="ECO:0000256" key="12">
    <source>
        <dbReference type="ARBA" id="ARBA00023002"/>
    </source>
</evidence>
<dbReference type="FunFam" id="3.80.30.20:FF:000012">
    <property type="entry name" value="Coproporphyrinogen-III oxidase"/>
    <property type="match status" value="1"/>
</dbReference>
<organism evidence="19">
    <name type="scientific">hydrothermal vent metagenome</name>
    <dbReference type="NCBI Taxonomy" id="652676"/>
    <lineage>
        <taxon>unclassified sequences</taxon>
        <taxon>metagenomes</taxon>
        <taxon>ecological metagenomes</taxon>
    </lineage>
</organism>